<dbReference type="PANTHER" id="PTHR33353:SF10">
    <property type="entry name" value="ENDO-BETA-1,4-GLUCANASE D"/>
    <property type="match status" value="1"/>
</dbReference>
<dbReference type="GO" id="GO:0030245">
    <property type="term" value="P:cellulose catabolic process"/>
    <property type="evidence" value="ECO:0007669"/>
    <property type="project" value="UniProtKB-KW"/>
</dbReference>
<dbReference type="GO" id="GO:0005576">
    <property type="term" value="C:extracellular region"/>
    <property type="evidence" value="ECO:0007669"/>
    <property type="project" value="UniProtKB-SubCell"/>
</dbReference>
<name>A0A5N5QR07_9AGAM</name>
<evidence type="ECO:0000256" key="6">
    <source>
        <dbReference type="ARBA" id="ARBA00023001"/>
    </source>
</evidence>
<evidence type="ECO:0000313" key="20">
    <source>
        <dbReference type="Proteomes" id="UP000383932"/>
    </source>
</evidence>
<sequence>MLFSSVLSVFALAVTSVSAHGYVSELKANGKTYKGPVAGGAKIQSPIRQISTTSPWKDVNGPGMTCGRGSQNAALVAPVTAGSTVELKWVDHPGTNWQHNMGPLITYMAKVPAGQTADKFNAAQGNFFKIAQAGQTGKSWVQASLMKGSSHSVTIPKELENGDYIMRHEIIALHLANNKGGAEFYTSCIQLRVTGGVSKMSVSPTAKFPGGYSASDPGIFTPKIFDGGFKYSFPGPAMPKFSSSGAASVKTSNNSSSTNANVQSNTNSGSVKSKCRRAISGWTSRMEKRFIGAPAAAPAAQ</sequence>
<dbReference type="PANTHER" id="PTHR33353">
    <property type="entry name" value="PUTATIVE (AFU_ORTHOLOGUE AFUA_1G12560)-RELATED"/>
    <property type="match status" value="1"/>
</dbReference>
<dbReference type="EC" id="1.14.99.56" evidence="15"/>
<proteinExistence type="inferred from homology"/>
<keyword evidence="11" id="KW-0119">Carbohydrate metabolism</keyword>
<evidence type="ECO:0000256" key="2">
    <source>
        <dbReference type="ARBA" id="ARBA00004613"/>
    </source>
</evidence>
<evidence type="ECO:0000256" key="15">
    <source>
        <dbReference type="ARBA" id="ARBA00047174"/>
    </source>
</evidence>
<dbReference type="SMR" id="A0A5N5QR07"/>
<evidence type="ECO:0000256" key="12">
    <source>
        <dbReference type="ARBA" id="ARBA00023326"/>
    </source>
</evidence>
<dbReference type="EMBL" id="SSOP01000024">
    <property type="protein sequence ID" value="KAB5594180.1"/>
    <property type="molecule type" value="Genomic_DNA"/>
</dbReference>
<evidence type="ECO:0000256" key="17">
    <source>
        <dbReference type="SAM" id="SignalP"/>
    </source>
</evidence>
<evidence type="ECO:0000313" key="19">
    <source>
        <dbReference type="EMBL" id="KAB5594180.1"/>
    </source>
</evidence>
<evidence type="ECO:0000256" key="11">
    <source>
        <dbReference type="ARBA" id="ARBA00023277"/>
    </source>
</evidence>
<keyword evidence="12" id="KW-0624">Polysaccharide degradation</keyword>
<evidence type="ECO:0000256" key="5">
    <source>
        <dbReference type="ARBA" id="ARBA00022729"/>
    </source>
</evidence>
<reference evidence="19 20" key="1">
    <citation type="journal article" date="2019" name="Fungal Biol. Biotechnol.">
        <title>Draft genome sequence of fastidious pathogen Ceratobasidium theobromae, which causes vascular-streak dieback in Theobroma cacao.</title>
        <authorList>
            <person name="Ali S.S."/>
            <person name="Asman A."/>
            <person name="Shao J."/>
            <person name="Firmansyah A.P."/>
            <person name="Susilo A.W."/>
            <person name="Rosmana A."/>
            <person name="McMahon P."/>
            <person name="Junaid M."/>
            <person name="Guest D."/>
            <person name="Kheng T.Y."/>
            <person name="Meinhardt L.W."/>
            <person name="Bailey B.A."/>
        </authorList>
    </citation>
    <scope>NUCLEOTIDE SEQUENCE [LARGE SCALE GENOMIC DNA]</scope>
    <source>
        <strain evidence="19 20">CT2</strain>
    </source>
</reference>
<evidence type="ECO:0000256" key="10">
    <source>
        <dbReference type="ARBA" id="ARBA00023157"/>
    </source>
</evidence>
<evidence type="ECO:0000256" key="9">
    <source>
        <dbReference type="ARBA" id="ARBA00023033"/>
    </source>
</evidence>
<keyword evidence="8" id="KW-0186">Copper</keyword>
<evidence type="ECO:0000256" key="14">
    <source>
        <dbReference type="ARBA" id="ARBA00045077"/>
    </source>
</evidence>
<evidence type="ECO:0000259" key="18">
    <source>
        <dbReference type="Pfam" id="PF03443"/>
    </source>
</evidence>
<evidence type="ECO:0000256" key="7">
    <source>
        <dbReference type="ARBA" id="ARBA00023002"/>
    </source>
</evidence>
<dbReference type="CDD" id="cd21175">
    <property type="entry name" value="LPMO_AA9"/>
    <property type="match status" value="1"/>
</dbReference>
<evidence type="ECO:0000256" key="3">
    <source>
        <dbReference type="ARBA" id="ARBA00022525"/>
    </source>
</evidence>
<dbReference type="OrthoDB" id="4849160at2759"/>
<comment type="caution">
    <text evidence="19">The sequence shown here is derived from an EMBL/GenBank/DDBJ whole genome shotgun (WGS) entry which is preliminary data.</text>
</comment>
<evidence type="ECO:0000256" key="1">
    <source>
        <dbReference type="ARBA" id="ARBA00001973"/>
    </source>
</evidence>
<keyword evidence="9" id="KW-0503">Monooxygenase</keyword>
<dbReference type="AlphaFoldDB" id="A0A5N5QR07"/>
<comment type="cofactor">
    <cofactor evidence="1">
        <name>Cu(2+)</name>
        <dbReference type="ChEBI" id="CHEBI:29036"/>
    </cofactor>
</comment>
<comment type="subcellular location">
    <subcellularLocation>
        <location evidence="2">Secreted</location>
    </subcellularLocation>
</comment>
<keyword evidence="6" id="KW-0136">Cellulose degradation</keyword>
<keyword evidence="20" id="KW-1185">Reference proteome</keyword>
<dbReference type="Gene3D" id="2.70.50.70">
    <property type="match status" value="1"/>
</dbReference>
<dbReference type="InterPro" id="IPR049892">
    <property type="entry name" value="AA9"/>
</dbReference>
<dbReference type="Pfam" id="PF03443">
    <property type="entry name" value="AA9"/>
    <property type="match status" value="1"/>
</dbReference>
<organism evidence="19 20">
    <name type="scientific">Ceratobasidium theobromae</name>
    <dbReference type="NCBI Taxonomy" id="1582974"/>
    <lineage>
        <taxon>Eukaryota</taxon>
        <taxon>Fungi</taxon>
        <taxon>Dikarya</taxon>
        <taxon>Basidiomycota</taxon>
        <taxon>Agaricomycotina</taxon>
        <taxon>Agaricomycetes</taxon>
        <taxon>Cantharellales</taxon>
        <taxon>Ceratobasidiaceae</taxon>
        <taxon>Ceratobasidium</taxon>
    </lineage>
</organism>
<evidence type="ECO:0000256" key="13">
    <source>
        <dbReference type="ARBA" id="ARBA00044502"/>
    </source>
</evidence>
<feature type="signal peptide" evidence="17">
    <location>
        <begin position="1"/>
        <end position="19"/>
    </location>
</feature>
<feature type="region of interest" description="Disordered" evidence="16">
    <location>
        <begin position="243"/>
        <end position="276"/>
    </location>
</feature>
<feature type="domain" description="Auxiliary Activity family 9 catalytic" evidence="18">
    <location>
        <begin position="20"/>
        <end position="220"/>
    </location>
</feature>
<dbReference type="InterPro" id="IPR005103">
    <property type="entry name" value="AA9_LPMO"/>
</dbReference>
<feature type="chain" id="PRO_5024284179" description="lytic cellulose monooxygenase (C4-dehydrogenating)" evidence="17">
    <location>
        <begin position="20"/>
        <end position="301"/>
    </location>
</feature>
<keyword evidence="4" id="KW-0479">Metal-binding</keyword>
<keyword evidence="3" id="KW-0964">Secreted</keyword>
<comment type="similarity">
    <text evidence="13">Belongs to the polysaccharide monooxygenase AA9 family.</text>
</comment>
<evidence type="ECO:0000256" key="8">
    <source>
        <dbReference type="ARBA" id="ARBA00023008"/>
    </source>
</evidence>
<protein>
    <recommendedName>
        <fullName evidence="15">lytic cellulose monooxygenase (C4-dehydrogenating)</fullName>
        <ecNumber evidence="15">1.14.99.56</ecNumber>
    </recommendedName>
</protein>
<keyword evidence="7" id="KW-0560">Oxidoreductase</keyword>
<dbReference type="GO" id="GO:0046872">
    <property type="term" value="F:metal ion binding"/>
    <property type="evidence" value="ECO:0007669"/>
    <property type="project" value="UniProtKB-KW"/>
</dbReference>
<keyword evidence="5 17" id="KW-0732">Signal</keyword>
<accession>A0A5N5QR07</accession>
<dbReference type="GO" id="GO:0004497">
    <property type="term" value="F:monooxygenase activity"/>
    <property type="evidence" value="ECO:0007669"/>
    <property type="project" value="UniProtKB-KW"/>
</dbReference>
<gene>
    <name evidence="19" type="ORF">CTheo_2396</name>
</gene>
<feature type="compositionally biased region" description="Low complexity" evidence="16">
    <location>
        <begin position="246"/>
        <end position="268"/>
    </location>
</feature>
<dbReference type="Proteomes" id="UP000383932">
    <property type="component" value="Unassembled WGS sequence"/>
</dbReference>
<comment type="catalytic activity">
    <reaction evidence="14">
        <text>[(1-&gt;4)-beta-D-glucosyl]n+m + reduced acceptor + O2 = 4-dehydro-beta-D-glucosyl-[(1-&gt;4)-beta-D-glucosyl]n-1 + [(1-&gt;4)-beta-D-glucosyl]m + acceptor + H2O.</text>
        <dbReference type="EC" id="1.14.99.56"/>
    </reaction>
</comment>
<evidence type="ECO:0000256" key="4">
    <source>
        <dbReference type="ARBA" id="ARBA00022723"/>
    </source>
</evidence>
<evidence type="ECO:0000256" key="16">
    <source>
        <dbReference type="SAM" id="MobiDB-lite"/>
    </source>
</evidence>
<keyword evidence="10" id="KW-1015">Disulfide bond</keyword>